<feature type="region of interest" description="Disordered" evidence="1">
    <location>
        <begin position="1"/>
        <end position="32"/>
    </location>
</feature>
<reference evidence="2" key="1">
    <citation type="submission" date="2014-09" db="EMBL/GenBank/DDBJ databases">
        <title>Genome sequence of the luminous mushroom Mycena chlorophos for searching fungal bioluminescence genes.</title>
        <authorList>
            <person name="Tanaka Y."/>
            <person name="Kasuga D."/>
            <person name="Oba Y."/>
            <person name="Hase S."/>
            <person name="Sato K."/>
            <person name="Oba Y."/>
            <person name="Sakakibara Y."/>
        </authorList>
    </citation>
    <scope>NUCLEOTIDE SEQUENCE</scope>
</reference>
<evidence type="ECO:0000313" key="2">
    <source>
        <dbReference type="EMBL" id="GAT58337.1"/>
    </source>
</evidence>
<accession>A0ABQ0M4X8</accession>
<sequence>MDRSWSASANPGGAIKPSRPLSSRPHKPDRRETALCAQCGSGVRRTFQLTVSEVERPTTLHPDVVLVQVTTKHPLTMSDTRGDASVLFTLTHPSTRTHRSICSHALNHPLRAAPHSSRPRPSIHEPCQRAILDTSGHVMLPCPSAWALAALLGVRCSRDNLSLVTPSSPFTLLGSETTPDPVPRVRLQREEHMDDGLGSVGPIETGGGGNEADPRKPQGPTPALPEAVSVF</sequence>
<gene>
    <name evidence="2" type="ORF">MCHLO_14779</name>
</gene>
<name>A0ABQ0M4X8_MYCCL</name>
<dbReference type="EMBL" id="DF849638">
    <property type="protein sequence ID" value="GAT58337.1"/>
    <property type="molecule type" value="Genomic_DNA"/>
</dbReference>
<dbReference type="Proteomes" id="UP000815677">
    <property type="component" value="Unassembled WGS sequence"/>
</dbReference>
<organism evidence="2 3">
    <name type="scientific">Mycena chlorophos</name>
    <name type="common">Agaric fungus</name>
    <name type="synonym">Agaricus chlorophos</name>
    <dbReference type="NCBI Taxonomy" id="658473"/>
    <lineage>
        <taxon>Eukaryota</taxon>
        <taxon>Fungi</taxon>
        <taxon>Dikarya</taxon>
        <taxon>Basidiomycota</taxon>
        <taxon>Agaricomycotina</taxon>
        <taxon>Agaricomycetes</taxon>
        <taxon>Agaricomycetidae</taxon>
        <taxon>Agaricales</taxon>
        <taxon>Marasmiineae</taxon>
        <taxon>Mycenaceae</taxon>
        <taxon>Mycena</taxon>
    </lineage>
</organism>
<proteinExistence type="predicted"/>
<keyword evidence="3" id="KW-1185">Reference proteome</keyword>
<evidence type="ECO:0000256" key="1">
    <source>
        <dbReference type="SAM" id="MobiDB-lite"/>
    </source>
</evidence>
<evidence type="ECO:0000313" key="3">
    <source>
        <dbReference type="Proteomes" id="UP000815677"/>
    </source>
</evidence>
<protein>
    <submittedName>
        <fullName evidence="2">Uncharacterized protein</fullName>
    </submittedName>
</protein>
<feature type="region of interest" description="Disordered" evidence="1">
    <location>
        <begin position="188"/>
        <end position="231"/>
    </location>
</feature>